<dbReference type="InterPro" id="IPR022340">
    <property type="entry name" value="GPCR_GCR1_put"/>
</dbReference>
<dbReference type="PANTHER" id="PTHR23112">
    <property type="entry name" value="G PROTEIN-COUPLED RECEPTOR 157-RELATED"/>
    <property type="match status" value="1"/>
</dbReference>
<dbReference type="RefSeq" id="XP_013420698.1">
    <property type="nucleotide sequence ID" value="XM_013565244.1"/>
</dbReference>
<keyword evidence="4" id="KW-0297">G-protein coupled receptor</keyword>
<evidence type="ECO:0000256" key="4">
    <source>
        <dbReference type="ARBA" id="ARBA00023040"/>
    </source>
</evidence>
<proteinExistence type="predicted"/>
<dbReference type="GO" id="GO:0004930">
    <property type="term" value="F:G protein-coupled receptor activity"/>
    <property type="evidence" value="ECO:0007669"/>
    <property type="project" value="UniProtKB-KW"/>
</dbReference>
<evidence type="ECO:0000313" key="11">
    <source>
        <dbReference type="Proteomes" id="UP000085678"/>
    </source>
</evidence>
<reference evidence="12" key="1">
    <citation type="submission" date="2025-08" db="UniProtKB">
        <authorList>
            <consortium name="RefSeq"/>
        </authorList>
    </citation>
    <scope>IDENTIFICATION</scope>
    <source>
        <tissue evidence="12">Gonads</tissue>
    </source>
</reference>
<dbReference type="InterPro" id="IPR022343">
    <property type="entry name" value="GCR1-cAMP_receptor"/>
</dbReference>
<dbReference type="OrthoDB" id="100006at2759"/>
<dbReference type="Proteomes" id="UP000085678">
    <property type="component" value="Unplaced"/>
</dbReference>
<feature type="transmembrane region" description="Helical" evidence="9">
    <location>
        <begin position="231"/>
        <end position="250"/>
    </location>
</feature>
<dbReference type="KEGG" id="lak:106181005"/>
<feature type="domain" description="G-protein coupled receptors family 2 profile 2" evidence="10">
    <location>
        <begin position="36"/>
        <end position="287"/>
    </location>
</feature>
<evidence type="ECO:0000256" key="2">
    <source>
        <dbReference type="ARBA" id="ARBA00022692"/>
    </source>
</evidence>
<feature type="transmembrane region" description="Helical" evidence="9">
    <location>
        <begin position="138"/>
        <end position="158"/>
    </location>
</feature>
<dbReference type="InterPro" id="IPR017981">
    <property type="entry name" value="GPCR_2-like_7TM"/>
</dbReference>
<gene>
    <name evidence="12" type="primary">LOC106181005</name>
</gene>
<comment type="subcellular location">
    <subcellularLocation>
        <location evidence="1">Membrane</location>
        <topology evidence="1">Multi-pass membrane protein</topology>
    </subcellularLocation>
</comment>
<feature type="transmembrane region" description="Helical" evidence="9">
    <location>
        <begin position="100"/>
        <end position="126"/>
    </location>
</feature>
<evidence type="ECO:0000256" key="9">
    <source>
        <dbReference type="SAM" id="Phobius"/>
    </source>
</evidence>
<evidence type="ECO:0000256" key="5">
    <source>
        <dbReference type="ARBA" id="ARBA00023136"/>
    </source>
</evidence>
<dbReference type="PRINTS" id="PR02001">
    <property type="entry name" value="GCR1CAMPR"/>
</dbReference>
<keyword evidence="7" id="KW-0807">Transducer</keyword>
<accession>A0A1S3KDJ8</accession>
<sequence length="337" mass="38630">MEMEELVVADSSMNFTTTPQQACSMFRDDPHKCEILIAVKRTTASLSFLGCIFMISVIVLFRKYIVFTQRLILYLSVAAFMDSIAYIMGDMHPDGPLCDFQAFFMTLFDWSVLLWVCAITLNLAMLVIAMKKTEKYEWVYHIVCWVIPIIISCLPFAGDRYGPSGAWCWITEWPWRFGIWYVPLFLIIALLFVVYVYITVVVNRRVHTWEGTYDPDVERNKQMLKEDIKPLRGYPFVYLAVSIFPLINRIQNAVSSDHQPVFALLILHVISSPLHGALNTVVFGMDKDTVSKLTPSQIKLAIQSWRAGRSIIEEFPTETESPDADPDDVNPSVNQEQ</sequence>
<dbReference type="GO" id="GO:0005886">
    <property type="term" value="C:plasma membrane"/>
    <property type="evidence" value="ECO:0007669"/>
    <property type="project" value="TreeGrafter"/>
</dbReference>
<evidence type="ECO:0000256" key="1">
    <source>
        <dbReference type="ARBA" id="ARBA00004141"/>
    </source>
</evidence>
<evidence type="ECO:0000259" key="10">
    <source>
        <dbReference type="PROSITE" id="PS50261"/>
    </source>
</evidence>
<dbReference type="PROSITE" id="PS50261">
    <property type="entry name" value="G_PROTEIN_RECEP_F2_4"/>
    <property type="match status" value="1"/>
</dbReference>
<feature type="transmembrane region" description="Helical" evidence="9">
    <location>
        <begin position="71"/>
        <end position="88"/>
    </location>
</feature>
<feature type="region of interest" description="Disordered" evidence="8">
    <location>
        <begin position="313"/>
        <end position="337"/>
    </location>
</feature>
<keyword evidence="5 9" id="KW-0472">Membrane</keyword>
<evidence type="ECO:0000313" key="12">
    <source>
        <dbReference type="RefSeq" id="XP_013420698.1"/>
    </source>
</evidence>
<dbReference type="GO" id="GO:0007189">
    <property type="term" value="P:adenylate cyclase-activating G protein-coupled receptor signaling pathway"/>
    <property type="evidence" value="ECO:0007669"/>
    <property type="project" value="TreeGrafter"/>
</dbReference>
<protein>
    <submittedName>
        <fullName evidence="12">Cyclic AMP receptor-like protein A</fullName>
    </submittedName>
</protein>
<evidence type="ECO:0000256" key="6">
    <source>
        <dbReference type="ARBA" id="ARBA00023170"/>
    </source>
</evidence>
<feature type="transmembrane region" description="Helical" evidence="9">
    <location>
        <begin position="46"/>
        <end position="64"/>
    </location>
</feature>
<keyword evidence="3 9" id="KW-1133">Transmembrane helix</keyword>
<keyword evidence="11" id="KW-1185">Reference proteome</keyword>
<dbReference type="GO" id="GO:0007166">
    <property type="term" value="P:cell surface receptor signaling pathway"/>
    <property type="evidence" value="ECO:0007669"/>
    <property type="project" value="InterPro"/>
</dbReference>
<dbReference type="AlphaFoldDB" id="A0A1S3KDJ8"/>
<name>A0A1S3KDJ8_LINAN</name>
<dbReference type="Pfam" id="PF05462">
    <property type="entry name" value="Dicty_CAR"/>
    <property type="match status" value="1"/>
</dbReference>
<dbReference type="PANTHER" id="PTHR23112:SF43">
    <property type="entry name" value="CYCLIC AMP RECEPTOR-LIKE PROTEIN A"/>
    <property type="match status" value="1"/>
</dbReference>
<dbReference type="InParanoid" id="A0A1S3KDJ8"/>
<dbReference type="GeneID" id="106181005"/>
<organism evidence="11 12">
    <name type="scientific">Lingula anatina</name>
    <name type="common">Brachiopod</name>
    <name type="synonym">Lingula unguis</name>
    <dbReference type="NCBI Taxonomy" id="7574"/>
    <lineage>
        <taxon>Eukaryota</taxon>
        <taxon>Metazoa</taxon>
        <taxon>Spiralia</taxon>
        <taxon>Lophotrochozoa</taxon>
        <taxon>Brachiopoda</taxon>
        <taxon>Linguliformea</taxon>
        <taxon>Lingulata</taxon>
        <taxon>Lingulida</taxon>
        <taxon>Linguloidea</taxon>
        <taxon>Lingulidae</taxon>
        <taxon>Lingula</taxon>
    </lineage>
</organism>
<dbReference type="STRING" id="7574.A0A1S3KDJ8"/>
<evidence type="ECO:0000256" key="7">
    <source>
        <dbReference type="ARBA" id="ARBA00023224"/>
    </source>
</evidence>
<feature type="transmembrane region" description="Helical" evidence="9">
    <location>
        <begin position="178"/>
        <end position="198"/>
    </location>
</feature>
<dbReference type="PRINTS" id="PR02000">
    <property type="entry name" value="GCR1PLANT"/>
</dbReference>
<dbReference type="Gene3D" id="1.20.1070.10">
    <property type="entry name" value="Rhodopsin 7-helix transmembrane proteins"/>
    <property type="match status" value="1"/>
</dbReference>
<dbReference type="SUPFAM" id="SSF81321">
    <property type="entry name" value="Family A G protein-coupled receptor-like"/>
    <property type="match status" value="1"/>
</dbReference>
<evidence type="ECO:0000256" key="3">
    <source>
        <dbReference type="ARBA" id="ARBA00022989"/>
    </source>
</evidence>
<feature type="transmembrane region" description="Helical" evidence="9">
    <location>
        <begin position="262"/>
        <end position="283"/>
    </location>
</feature>
<feature type="compositionally biased region" description="Acidic residues" evidence="8">
    <location>
        <begin position="315"/>
        <end position="328"/>
    </location>
</feature>
<keyword evidence="6" id="KW-0675">Receptor</keyword>
<evidence type="ECO:0000256" key="8">
    <source>
        <dbReference type="SAM" id="MobiDB-lite"/>
    </source>
</evidence>
<keyword evidence="2 9" id="KW-0812">Transmembrane</keyword>